<keyword evidence="4" id="KW-1185">Reference proteome</keyword>
<evidence type="ECO:0000313" key="4">
    <source>
        <dbReference type="Proteomes" id="UP000220836"/>
    </source>
</evidence>
<name>A0A238KFP4_9RHOB</name>
<organism evidence="3 4">
    <name type="scientific">Pelagimonas varians</name>
    <dbReference type="NCBI Taxonomy" id="696760"/>
    <lineage>
        <taxon>Bacteria</taxon>
        <taxon>Pseudomonadati</taxon>
        <taxon>Pseudomonadota</taxon>
        <taxon>Alphaproteobacteria</taxon>
        <taxon>Rhodobacterales</taxon>
        <taxon>Roseobacteraceae</taxon>
        <taxon>Pelagimonas</taxon>
    </lineage>
</organism>
<evidence type="ECO:0000256" key="1">
    <source>
        <dbReference type="ARBA" id="ARBA00022962"/>
    </source>
</evidence>
<dbReference type="InterPro" id="IPR052373">
    <property type="entry name" value="Gamma-glu_amide_hydrolase"/>
</dbReference>
<dbReference type="InterPro" id="IPR017932">
    <property type="entry name" value="GATase_2_dom"/>
</dbReference>
<dbReference type="PROSITE" id="PS51278">
    <property type="entry name" value="GATASE_TYPE_2"/>
    <property type="match status" value="1"/>
</dbReference>
<dbReference type="Proteomes" id="UP000220836">
    <property type="component" value="Unassembled WGS sequence"/>
</dbReference>
<keyword evidence="1" id="KW-0315">Glutamine amidotransferase</keyword>
<keyword evidence="3" id="KW-0378">Hydrolase</keyword>
<dbReference type="OrthoDB" id="9804310at2"/>
<evidence type="ECO:0000313" key="3">
    <source>
        <dbReference type="EMBL" id="SMX41334.1"/>
    </source>
</evidence>
<protein>
    <submittedName>
        <fullName evidence="3">Amidohydrolase EgtC</fullName>
        <ecNumber evidence="3">3.5.1.-</ecNumber>
    </submittedName>
</protein>
<dbReference type="Gene3D" id="3.60.20.10">
    <property type="entry name" value="Glutamine Phosphoribosylpyrophosphate, subunit 1, domain 1"/>
    <property type="match status" value="1"/>
</dbReference>
<dbReference type="GO" id="GO:0016787">
    <property type="term" value="F:hydrolase activity"/>
    <property type="evidence" value="ECO:0007669"/>
    <property type="project" value="UniProtKB-KW"/>
</dbReference>
<dbReference type="InterPro" id="IPR029055">
    <property type="entry name" value="Ntn_hydrolases_N"/>
</dbReference>
<dbReference type="EC" id="3.5.1.-" evidence="3"/>
<proteinExistence type="predicted"/>
<dbReference type="CDD" id="cd01908">
    <property type="entry name" value="YafJ"/>
    <property type="match status" value="1"/>
</dbReference>
<gene>
    <name evidence="3" type="primary">egtC</name>
    <name evidence="3" type="ORF">PEV8663_02245</name>
</gene>
<dbReference type="Pfam" id="PF13230">
    <property type="entry name" value="GATase_4"/>
    <property type="match status" value="1"/>
</dbReference>
<sequence>MCRLYAMHANEPTKVECGLVKAQNALMAQSQSDMEGYAHGHGWGVADYPDGVPMIEKQVWAAFHGEHFTRKAARVYAKTVVAHVRRATVGGTSIENTHPFHHGRWIFAHNGTIPNFDDVRMKMLDHIDPLHRTKISGTTDSEHIFRYLMSLFLLHPERGLLATVKEGLEQILTWAAEVDPTARVGLNIVLTDGEHMIGSRYNRSLHYLHRDHVFHCPICDQPHVHHDPKTNYQAIEIASEPVTIVDQWYEVPNKTVFRVAEDYRLDMEPLGRPFSK</sequence>
<dbReference type="AlphaFoldDB" id="A0A238KFP4"/>
<dbReference type="PANTHER" id="PTHR43187">
    <property type="entry name" value="GLUTAMINE AMIDOTRANSFERASE DUG3-RELATED"/>
    <property type="match status" value="1"/>
</dbReference>
<accession>A0A238KFP4</accession>
<dbReference type="SUPFAM" id="SSF56235">
    <property type="entry name" value="N-terminal nucleophile aminohydrolases (Ntn hydrolases)"/>
    <property type="match status" value="1"/>
</dbReference>
<reference evidence="3 4" key="1">
    <citation type="submission" date="2017-05" db="EMBL/GenBank/DDBJ databases">
        <authorList>
            <person name="Song R."/>
            <person name="Chenine A.L."/>
            <person name="Ruprecht R.M."/>
        </authorList>
    </citation>
    <scope>NUCLEOTIDE SEQUENCE [LARGE SCALE GENOMIC DNA]</scope>
    <source>
        <strain evidence="3 4">CECT 8663</strain>
    </source>
</reference>
<dbReference type="EMBL" id="FXYH01000007">
    <property type="protein sequence ID" value="SMX41334.1"/>
    <property type="molecule type" value="Genomic_DNA"/>
</dbReference>
<dbReference type="RefSeq" id="WP_097804746.1">
    <property type="nucleotide sequence ID" value="NZ_FXYH01000007.1"/>
</dbReference>
<dbReference type="PANTHER" id="PTHR43187:SF1">
    <property type="entry name" value="GLUTAMINE AMIDOTRANSFERASE DUG3-RELATED"/>
    <property type="match status" value="1"/>
</dbReference>
<dbReference type="InterPro" id="IPR026869">
    <property type="entry name" value="EgtC-like"/>
</dbReference>
<feature type="domain" description="Glutamine amidotransferase type-2" evidence="2">
    <location>
        <begin position="2"/>
        <end position="276"/>
    </location>
</feature>
<evidence type="ECO:0000259" key="2">
    <source>
        <dbReference type="PROSITE" id="PS51278"/>
    </source>
</evidence>